<keyword evidence="2" id="KW-0732">Signal</keyword>
<keyword evidence="4" id="KW-1185">Reference proteome</keyword>
<sequence>MAAASRSMTTAVALMLLAVSVSARRLATIPPGNDAGDNPHTCCRCKCLVATPANSTKASGALLSGVSASNPAPSSPQPNVPCVLPPNSPPGSTGCVTPTYGKKRICKSGFLGSCDEVCLVDNGGWTSYNTC</sequence>
<reference evidence="3 4" key="1">
    <citation type="submission" date="2016-10" db="EMBL/GenBank/DDBJ databases">
        <authorList>
            <person name="Cai Z."/>
        </authorList>
    </citation>
    <scope>NUCLEOTIDE SEQUENCE [LARGE SCALE GENOMIC DNA]</scope>
</reference>
<organism evidence="3 4">
    <name type="scientific">Tetradesmus obliquus</name>
    <name type="common">Green alga</name>
    <name type="synonym">Acutodesmus obliquus</name>
    <dbReference type="NCBI Taxonomy" id="3088"/>
    <lineage>
        <taxon>Eukaryota</taxon>
        <taxon>Viridiplantae</taxon>
        <taxon>Chlorophyta</taxon>
        <taxon>core chlorophytes</taxon>
        <taxon>Chlorophyceae</taxon>
        <taxon>CS clade</taxon>
        <taxon>Sphaeropleales</taxon>
        <taxon>Scenedesmaceae</taxon>
        <taxon>Tetradesmus</taxon>
    </lineage>
</organism>
<accession>A0A383VTP3</accession>
<dbReference type="Proteomes" id="UP000256970">
    <property type="component" value="Unassembled WGS sequence"/>
</dbReference>
<feature type="chain" id="PRO_5016657491" description="Sushi domain-containing protein" evidence="2">
    <location>
        <begin position="24"/>
        <end position="131"/>
    </location>
</feature>
<evidence type="ECO:0000313" key="3">
    <source>
        <dbReference type="EMBL" id="SZX68152.1"/>
    </source>
</evidence>
<name>A0A383VTP3_TETOB</name>
<protein>
    <recommendedName>
        <fullName evidence="5">Sushi domain-containing protein</fullName>
    </recommendedName>
</protein>
<evidence type="ECO:0000256" key="1">
    <source>
        <dbReference type="SAM" id="MobiDB-lite"/>
    </source>
</evidence>
<feature type="compositionally biased region" description="Pro residues" evidence="1">
    <location>
        <begin position="73"/>
        <end position="85"/>
    </location>
</feature>
<dbReference type="AlphaFoldDB" id="A0A383VTP3"/>
<feature type="region of interest" description="Disordered" evidence="1">
    <location>
        <begin position="64"/>
        <end position="85"/>
    </location>
</feature>
<gene>
    <name evidence="3" type="ORF">BQ4739_LOCUS8527</name>
</gene>
<feature type="signal peptide" evidence="2">
    <location>
        <begin position="1"/>
        <end position="23"/>
    </location>
</feature>
<evidence type="ECO:0008006" key="5">
    <source>
        <dbReference type="Google" id="ProtNLM"/>
    </source>
</evidence>
<proteinExistence type="predicted"/>
<evidence type="ECO:0000313" key="4">
    <source>
        <dbReference type="Proteomes" id="UP000256970"/>
    </source>
</evidence>
<evidence type="ECO:0000256" key="2">
    <source>
        <dbReference type="SAM" id="SignalP"/>
    </source>
</evidence>
<dbReference type="EMBL" id="FNXT01000844">
    <property type="protein sequence ID" value="SZX68152.1"/>
    <property type="molecule type" value="Genomic_DNA"/>
</dbReference>